<feature type="region of interest" description="Disordered" evidence="1">
    <location>
        <begin position="1"/>
        <end position="58"/>
    </location>
</feature>
<proteinExistence type="predicted"/>
<organism evidence="2 3">
    <name type="scientific">Pleurodeles waltl</name>
    <name type="common">Iberian ribbed newt</name>
    <dbReference type="NCBI Taxonomy" id="8319"/>
    <lineage>
        <taxon>Eukaryota</taxon>
        <taxon>Metazoa</taxon>
        <taxon>Chordata</taxon>
        <taxon>Craniata</taxon>
        <taxon>Vertebrata</taxon>
        <taxon>Euteleostomi</taxon>
        <taxon>Amphibia</taxon>
        <taxon>Batrachia</taxon>
        <taxon>Caudata</taxon>
        <taxon>Salamandroidea</taxon>
        <taxon>Salamandridae</taxon>
        <taxon>Pleurodelinae</taxon>
        <taxon>Pleurodeles</taxon>
    </lineage>
</organism>
<evidence type="ECO:0000313" key="2">
    <source>
        <dbReference type="EMBL" id="KAJ1219117.1"/>
    </source>
</evidence>
<reference evidence="2" key="1">
    <citation type="journal article" date="2022" name="bioRxiv">
        <title>Sequencing and chromosome-scale assembly of the giantPleurodeles waltlgenome.</title>
        <authorList>
            <person name="Brown T."/>
            <person name="Elewa A."/>
            <person name="Iarovenko S."/>
            <person name="Subramanian E."/>
            <person name="Araus A.J."/>
            <person name="Petzold A."/>
            <person name="Susuki M."/>
            <person name="Suzuki K.-i.T."/>
            <person name="Hayashi T."/>
            <person name="Toyoda A."/>
            <person name="Oliveira C."/>
            <person name="Osipova E."/>
            <person name="Leigh N.D."/>
            <person name="Simon A."/>
            <person name="Yun M.H."/>
        </authorList>
    </citation>
    <scope>NUCLEOTIDE SEQUENCE</scope>
    <source>
        <strain evidence="2">20211129_DDA</strain>
        <tissue evidence="2">Liver</tissue>
    </source>
</reference>
<dbReference type="EMBL" id="JANPWB010000001">
    <property type="protein sequence ID" value="KAJ1219117.1"/>
    <property type="molecule type" value="Genomic_DNA"/>
</dbReference>
<protein>
    <submittedName>
        <fullName evidence="2">Uncharacterized protein</fullName>
    </submittedName>
</protein>
<feature type="compositionally biased region" description="Basic and acidic residues" evidence="1">
    <location>
        <begin position="17"/>
        <end position="27"/>
    </location>
</feature>
<name>A0AAV7X1E3_PLEWA</name>
<keyword evidence="3" id="KW-1185">Reference proteome</keyword>
<evidence type="ECO:0000313" key="3">
    <source>
        <dbReference type="Proteomes" id="UP001066276"/>
    </source>
</evidence>
<dbReference type="AlphaFoldDB" id="A0AAV7X1E3"/>
<feature type="compositionally biased region" description="Low complexity" evidence="1">
    <location>
        <begin position="1"/>
        <end position="16"/>
    </location>
</feature>
<gene>
    <name evidence="2" type="ORF">NDU88_006688</name>
</gene>
<accession>A0AAV7X1E3</accession>
<feature type="compositionally biased region" description="Basic residues" evidence="1">
    <location>
        <begin position="37"/>
        <end position="47"/>
    </location>
</feature>
<dbReference type="Proteomes" id="UP001066276">
    <property type="component" value="Chromosome 1_1"/>
</dbReference>
<comment type="caution">
    <text evidence="2">The sequence shown here is derived from an EMBL/GenBank/DDBJ whole genome shotgun (WGS) entry which is preliminary data.</text>
</comment>
<sequence length="75" mass="8323">MPLRGGVVTAGTGAEAGRWDEQRDHARSWTLRPLRPGQRRSRNKIGTRKWTGGPGEAATEAAWDLRDSISAVRRK</sequence>
<evidence type="ECO:0000256" key="1">
    <source>
        <dbReference type="SAM" id="MobiDB-lite"/>
    </source>
</evidence>